<dbReference type="PANTHER" id="PTHR15002:SF0">
    <property type="entry name" value="RIBOSOMAL BIOGENESIS PROTEIN LAS1L"/>
    <property type="match status" value="1"/>
</dbReference>
<name>A0A833VDL3_9POAL</name>
<dbReference type="GO" id="GO:0000470">
    <property type="term" value="P:maturation of LSU-rRNA"/>
    <property type="evidence" value="ECO:0007669"/>
    <property type="project" value="TreeGrafter"/>
</dbReference>
<dbReference type="GO" id="GO:0004519">
    <property type="term" value="F:endonuclease activity"/>
    <property type="evidence" value="ECO:0007669"/>
    <property type="project" value="InterPro"/>
</dbReference>
<sequence length="256" mass="28075">MTTLKLLQKTGNMSIVSDAALASSDKNSVPVFSVSKLLEKCLSLTIFGDKNIVNSALLLVDMVGVHTVKDKLNKLLFLGSQTGFTGDIALSSHKTMPSKHDSSIKKATEKFEYLKLKKNSDQGDYNAWSVAKSWTPCPIGMIPCSFSSTAVLPSLYSGTITAVLDVKETTKGNVVPLNNENNKRNKTQCADEPVEHGMSLKKPRQSLNSREVELLEVKHPMKGMLLIDGTWKNVSEEELSLLQSGIRTFERSDAVQ</sequence>
<reference evidence="1" key="1">
    <citation type="submission" date="2020-01" db="EMBL/GenBank/DDBJ databases">
        <title>Genome sequence of Kobresia littledalei, the first chromosome-level genome in the family Cyperaceae.</title>
        <authorList>
            <person name="Qu G."/>
        </authorList>
    </citation>
    <scope>NUCLEOTIDE SEQUENCE</scope>
    <source>
        <strain evidence="1">C.B.Clarke</strain>
        <tissue evidence="1">Leaf</tissue>
    </source>
</reference>
<dbReference type="Proteomes" id="UP000623129">
    <property type="component" value="Unassembled WGS sequence"/>
</dbReference>
<proteinExistence type="predicted"/>
<evidence type="ECO:0000313" key="1">
    <source>
        <dbReference type="EMBL" id="KAF3335352.1"/>
    </source>
</evidence>
<dbReference type="EMBL" id="SWLB01000008">
    <property type="protein sequence ID" value="KAF3335352.1"/>
    <property type="molecule type" value="Genomic_DNA"/>
</dbReference>
<dbReference type="InterPro" id="IPR007174">
    <property type="entry name" value="Las1"/>
</dbReference>
<dbReference type="GO" id="GO:0090730">
    <property type="term" value="C:Las1 complex"/>
    <property type="evidence" value="ECO:0007669"/>
    <property type="project" value="InterPro"/>
</dbReference>
<comment type="caution">
    <text evidence="1">The sequence shown here is derived from an EMBL/GenBank/DDBJ whole genome shotgun (WGS) entry which is preliminary data.</text>
</comment>
<accession>A0A833VDL3</accession>
<dbReference type="GO" id="GO:0000460">
    <property type="term" value="P:maturation of 5.8S rRNA"/>
    <property type="evidence" value="ECO:0007669"/>
    <property type="project" value="TreeGrafter"/>
</dbReference>
<keyword evidence="2" id="KW-1185">Reference proteome</keyword>
<protein>
    <submittedName>
        <fullName evidence="1">Uncharacterized protein</fullName>
    </submittedName>
</protein>
<organism evidence="1 2">
    <name type="scientific">Carex littledalei</name>
    <dbReference type="NCBI Taxonomy" id="544730"/>
    <lineage>
        <taxon>Eukaryota</taxon>
        <taxon>Viridiplantae</taxon>
        <taxon>Streptophyta</taxon>
        <taxon>Embryophyta</taxon>
        <taxon>Tracheophyta</taxon>
        <taxon>Spermatophyta</taxon>
        <taxon>Magnoliopsida</taxon>
        <taxon>Liliopsida</taxon>
        <taxon>Poales</taxon>
        <taxon>Cyperaceae</taxon>
        <taxon>Cyperoideae</taxon>
        <taxon>Cariceae</taxon>
        <taxon>Carex</taxon>
        <taxon>Carex subgen. Euthyceras</taxon>
    </lineage>
</organism>
<gene>
    <name evidence="1" type="ORF">FCM35_KLT19859</name>
</gene>
<dbReference type="AlphaFoldDB" id="A0A833VDL3"/>
<dbReference type="OrthoDB" id="10263222at2759"/>
<dbReference type="GO" id="GO:0030687">
    <property type="term" value="C:preribosome, large subunit precursor"/>
    <property type="evidence" value="ECO:0007669"/>
    <property type="project" value="TreeGrafter"/>
</dbReference>
<dbReference type="PANTHER" id="PTHR15002">
    <property type="entry name" value="RIBOSOMAL BIOGENESIS PROTEIN LAS1L"/>
    <property type="match status" value="1"/>
</dbReference>
<evidence type="ECO:0000313" key="2">
    <source>
        <dbReference type="Proteomes" id="UP000623129"/>
    </source>
</evidence>